<evidence type="ECO:0000313" key="4">
    <source>
        <dbReference type="Proteomes" id="UP001153636"/>
    </source>
</evidence>
<evidence type="ECO:0000313" key="3">
    <source>
        <dbReference type="EMBL" id="CAH1109804.1"/>
    </source>
</evidence>
<reference evidence="3" key="1">
    <citation type="submission" date="2022-01" db="EMBL/GenBank/DDBJ databases">
        <authorList>
            <person name="King R."/>
        </authorList>
    </citation>
    <scope>NUCLEOTIDE SEQUENCE</scope>
</reference>
<accession>A0A9P0GBS9</accession>
<evidence type="ECO:0000256" key="1">
    <source>
        <dbReference type="SAM" id="MobiDB-lite"/>
    </source>
</evidence>
<dbReference type="AlphaFoldDB" id="A0A9P0GBS9"/>
<dbReference type="Pfam" id="PF10545">
    <property type="entry name" value="MADF_DNA_bdg"/>
    <property type="match status" value="1"/>
</dbReference>
<name>A0A9P0GBS9_9CUCU</name>
<dbReference type="PANTHER" id="PTHR21505:SF12">
    <property type="entry name" value="MADF DOMAIN-CONTAINING PROTEIN-RELATED"/>
    <property type="match status" value="1"/>
</dbReference>
<dbReference type="PANTHER" id="PTHR21505">
    <property type="entry name" value="MADF DOMAIN-CONTAINING PROTEIN-RELATED"/>
    <property type="match status" value="1"/>
</dbReference>
<feature type="region of interest" description="Disordered" evidence="1">
    <location>
        <begin position="62"/>
        <end position="136"/>
    </location>
</feature>
<organism evidence="3 4">
    <name type="scientific">Psylliodes chrysocephalus</name>
    <dbReference type="NCBI Taxonomy" id="3402493"/>
    <lineage>
        <taxon>Eukaryota</taxon>
        <taxon>Metazoa</taxon>
        <taxon>Ecdysozoa</taxon>
        <taxon>Arthropoda</taxon>
        <taxon>Hexapoda</taxon>
        <taxon>Insecta</taxon>
        <taxon>Pterygota</taxon>
        <taxon>Neoptera</taxon>
        <taxon>Endopterygota</taxon>
        <taxon>Coleoptera</taxon>
        <taxon>Polyphaga</taxon>
        <taxon>Cucujiformia</taxon>
        <taxon>Chrysomeloidea</taxon>
        <taxon>Chrysomelidae</taxon>
        <taxon>Galerucinae</taxon>
        <taxon>Alticini</taxon>
        <taxon>Psylliodes</taxon>
    </lineage>
</organism>
<gene>
    <name evidence="3" type="ORF">PSYICH_LOCUS10549</name>
</gene>
<feature type="compositionally biased region" description="Basic and acidic residues" evidence="1">
    <location>
        <begin position="62"/>
        <end position="89"/>
    </location>
</feature>
<protein>
    <recommendedName>
        <fullName evidence="2">MADF domain-containing protein</fullName>
    </recommendedName>
</protein>
<dbReference type="OrthoDB" id="6720674at2759"/>
<feature type="compositionally biased region" description="Polar residues" evidence="1">
    <location>
        <begin position="90"/>
        <end position="105"/>
    </location>
</feature>
<feature type="domain" description="MADF" evidence="2">
    <location>
        <begin position="2"/>
        <end position="59"/>
    </location>
</feature>
<keyword evidence="4" id="KW-1185">Reference proteome</keyword>
<feature type="compositionally biased region" description="Basic residues" evidence="1">
    <location>
        <begin position="123"/>
        <end position="133"/>
    </location>
</feature>
<dbReference type="EMBL" id="OV651816">
    <property type="protein sequence ID" value="CAH1109804.1"/>
    <property type="molecule type" value="Genomic_DNA"/>
</dbReference>
<sequence length="172" mass="19487">MEIAVSFGIQKQDVERKIKNLQSHFAREMKKEAETRRTGSGADEPYVSKWFTYQAMLFLSEKNKPRNTDSSAHDEGEKKKQVEDFETGKSQDQASSQPSTSQQDQLAVVTPTKVPKTKDFKSHKTPKTKSAKRKLTDNLASSNASILDEAVKLMRSIHSRRVDSKDEYSLFG</sequence>
<dbReference type="Proteomes" id="UP001153636">
    <property type="component" value="Chromosome 4"/>
</dbReference>
<dbReference type="InterPro" id="IPR006578">
    <property type="entry name" value="MADF-dom"/>
</dbReference>
<evidence type="ECO:0000259" key="2">
    <source>
        <dbReference type="Pfam" id="PF10545"/>
    </source>
</evidence>
<proteinExistence type="predicted"/>